<dbReference type="EMBL" id="NIOF01000016">
    <property type="protein sequence ID" value="OWQ84377.1"/>
    <property type="molecule type" value="Genomic_DNA"/>
</dbReference>
<reference evidence="1 2" key="1">
    <citation type="journal article" date="2008" name="Int. J. Syst. Evol. Microbiol.">
        <title>Description of Roseateles aquatilis sp. nov. and Roseateles terrae sp. nov., in the class Betaproteobacteria, and emended description of the genus Roseateles.</title>
        <authorList>
            <person name="Gomila M."/>
            <person name="Bowien B."/>
            <person name="Falsen E."/>
            <person name="Moore E.R."/>
            <person name="Lalucat J."/>
        </authorList>
    </citation>
    <scope>NUCLEOTIDE SEQUENCE [LARGE SCALE GENOMIC DNA]</scope>
    <source>
        <strain evidence="1 2">CCUG 48205</strain>
    </source>
</reference>
<proteinExistence type="predicted"/>
<protein>
    <submittedName>
        <fullName evidence="1">Uncharacterized protein</fullName>
    </submittedName>
</protein>
<dbReference type="OrthoDB" id="882812at2"/>
<organism evidence="1 2">
    <name type="scientific">Roseateles aquatilis</name>
    <dbReference type="NCBI Taxonomy" id="431061"/>
    <lineage>
        <taxon>Bacteria</taxon>
        <taxon>Pseudomonadati</taxon>
        <taxon>Pseudomonadota</taxon>
        <taxon>Betaproteobacteria</taxon>
        <taxon>Burkholderiales</taxon>
        <taxon>Sphaerotilaceae</taxon>
        <taxon>Roseateles</taxon>
    </lineage>
</organism>
<dbReference type="RefSeq" id="WP_088387596.1">
    <property type="nucleotide sequence ID" value="NZ_NIOF01000016.1"/>
</dbReference>
<dbReference type="AlphaFoldDB" id="A0A246IWF3"/>
<accession>A0A246IWF3</accession>
<dbReference type="Proteomes" id="UP000197468">
    <property type="component" value="Unassembled WGS sequence"/>
</dbReference>
<sequence length="138" mass="15167">MSDDLMVFDPDPAPKDRDAFLAWYQEQAEWGEDHSYDDPEVSTSPLRAWFLDMIQSYPAMNGPHASEDIPEDDTSVTDYSVGKVVIYAAFAWSLAEQAHEATFRLAAKHGVGFLDASSDNAEVWLPDGKGGLSLAHSG</sequence>
<name>A0A246IWF3_9BURK</name>
<evidence type="ECO:0000313" key="1">
    <source>
        <dbReference type="EMBL" id="OWQ84377.1"/>
    </source>
</evidence>
<gene>
    <name evidence="1" type="ORF">CDN99_24080</name>
</gene>
<evidence type="ECO:0000313" key="2">
    <source>
        <dbReference type="Proteomes" id="UP000197468"/>
    </source>
</evidence>
<keyword evidence="2" id="KW-1185">Reference proteome</keyword>
<comment type="caution">
    <text evidence="1">The sequence shown here is derived from an EMBL/GenBank/DDBJ whole genome shotgun (WGS) entry which is preliminary data.</text>
</comment>